<evidence type="ECO:0000313" key="6">
    <source>
        <dbReference type="EMBL" id="MBP0464234.1"/>
    </source>
</evidence>
<dbReference type="PANTHER" id="PTHR43123:SF4">
    <property type="entry name" value="POLYSACCHARIDE DEACETYLASE"/>
    <property type="match status" value="1"/>
</dbReference>
<dbReference type="InterPro" id="IPR011330">
    <property type="entry name" value="Glyco_hydro/deAcase_b/a-brl"/>
</dbReference>
<reference evidence="6 7" key="1">
    <citation type="submission" date="2021-03" db="EMBL/GenBank/DDBJ databases">
        <authorList>
            <person name="So Y."/>
        </authorList>
    </citation>
    <scope>NUCLEOTIDE SEQUENCE [LARGE SCALE GENOMIC DNA]</scope>
    <source>
        <strain evidence="6 7">PWR1</strain>
    </source>
</reference>
<evidence type="ECO:0000256" key="1">
    <source>
        <dbReference type="ARBA" id="ARBA00003236"/>
    </source>
</evidence>
<protein>
    <recommendedName>
        <fullName evidence="3">Chitooligosaccharide deacetylase</fullName>
    </recommendedName>
    <alternativeName>
        <fullName evidence="4">Nodulation protein B</fullName>
    </alternativeName>
</protein>
<dbReference type="PROSITE" id="PS51677">
    <property type="entry name" value="NODB"/>
    <property type="match status" value="1"/>
</dbReference>
<evidence type="ECO:0000256" key="4">
    <source>
        <dbReference type="ARBA" id="ARBA00032976"/>
    </source>
</evidence>
<comment type="similarity">
    <text evidence="2">Belongs to the polysaccharide deacetylase family.</text>
</comment>
<dbReference type="Pfam" id="PF01522">
    <property type="entry name" value="Polysacc_deac_1"/>
    <property type="match status" value="1"/>
</dbReference>
<evidence type="ECO:0000259" key="5">
    <source>
        <dbReference type="PROSITE" id="PS51677"/>
    </source>
</evidence>
<dbReference type="EMBL" id="JAGIYZ010000008">
    <property type="protein sequence ID" value="MBP0464234.1"/>
    <property type="molecule type" value="Genomic_DNA"/>
</dbReference>
<accession>A0ABS4ASL4</accession>
<gene>
    <name evidence="6" type="ORF">J5Y09_09945</name>
</gene>
<comment type="function">
    <text evidence="1">Is involved in generating a small heat-stable compound (Nod), an acylated oligomer of N-acetylglucosamine, that stimulates mitosis in various plant protoplasts.</text>
</comment>
<dbReference type="Gene3D" id="3.20.20.370">
    <property type="entry name" value="Glycoside hydrolase/deacetylase"/>
    <property type="match status" value="1"/>
</dbReference>
<proteinExistence type="inferred from homology"/>
<keyword evidence="7" id="KW-1185">Reference proteome</keyword>
<dbReference type="SUPFAM" id="SSF88713">
    <property type="entry name" value="Glycoside hydrolase/deacetylase"/>
    <property type="match status" value="1"/>
</dbReference>
<name>A0ABS4ASL4_9PROT</name>
<evidence type="ECO:0000256" key="2">
    <source>
        <dbReference type="ARBA" id="ARBA00010973"/>
    </source>
</evidence>
<dbReference type="InterPro" id="IPR002509">
    <property type="entry name" value="NODB_dom"/>
</dbReference>
<evidence type="ECO:0000256" key="3">
    <source>
        <dbReference type="ARBA" id="ARBA00020071"/>
    </source>
</evidence>
<dbReference type="Proteomes" id="UP000680815">
    <property type="component" value="Unassembled WGS sequence"/>
</dbReference>
<feature type="domain" description="NodB homology" evidence="5">
    <location>
        <begin position="49"/>
        <end position="268"/>
    </location>
</feature>
<organism evidence="6 7">
    <name type="scientific">Roseomonas nitratireducens</name>
    <dbReference type="NCBI Taxonomy" id="2820810"/>
    <lineage>
        <taxon>Bacteria</taxon>
        <taxon>Pseudomonadati</taxon>
        <taxon>Pseudomonadota</taxon>
        <taxon>Alphaproteobacteria</taxon>
        <taxon>Acetobacterales</taxon>
        <taxon>Roseomonadaceae</taxon>
        <taxon>Roseomonas</taxon>
    </lineage>
</organism>
<comment type="caution">
    <text evidence="6">The sequence shown here is derived from an EMBL/GenBank/DDBJ whole genome shotgun (WGS) entry which is preliminary data.</text>
</comment>
<evidence type="ECO:0000313" key="7">
    <source>
        <dbReference type="Proteomes" id="UP000680815"/>
    </source>
</evidence>
<dbReference type="PANTHER" id="PTHR43123">
    <property type="entry name" value="POLYSACCHARIDE DEACETYLASE-RELATED"/>
    <property type="match status" value="1"/>
</dbReference>
<sequence>MRWPNGARLAVSVVVNFEEGAEQQVGDGDPQSERMGEVMSVVAPGTRDMGQEQIFAYGLRAGLWRMLDALDRHALPATFLMCGRAVARAPALAAEVARRGHEAAAHGWLWRPHADYASAAEEAHDLDRCIETIAAATGARPRGFFCRGSESAWTRGLLAERGFGWVSNAFDDDLPYRDPDHPALLVLPYALDSNDMKFFHPNGFVRAAEMVEYVGDALDVLLAEAEAGRPRLLNIGYHLRICGRPGRFPAFDRVLARLAALGDRVWVARRGEIAEAWAAATR</sequence>